<comment type="caution">
    <text evidence="2">The sequence shown here is derived from an EMBL/GenBank/DDBJ whole genome shotgun (WGS) entry which is preliminary data.</text>
</comment>
<accession>A0ABR0EET9</accession>
<sequence length="383" mass="43016">MTTPREQPPSRLLSLPAELLACIAENCEADDLLNLRLTCRELTAASNDAFAECWFSTRYTLLADPTSMQNLVRITEAPHFCRKMKHLRFSLVVLQTSRTDYRQRVYENGGHPRQTREGRIQQRALRHVYLELDNQAQTYRTTGAQKDFHAIMKNLADSKVGPLYVSMVDSIPDYETPDLPPAHQRLSKQLGYEGCLTRPTLVDNARFCMVMKAINVAKCPIKGLALGATSYPVLLAAFTGVTFLASLRELGLNFGIDTYHYLNRGPIVFEDGDRPAELVALMDALLHSKQLESLTLVQGTPGPIHLNTRCSSYQQAMFNGLIRYSELHQDEFLPALQTLEFNGWLSDISLLERFKELKAPTLSEVIVHGVQTVGRGHGPLLMV</sequence>
<dbReference type="Proteomes" id="UP001305779">
    <property type="component" value="Unassembled WGS sequence"/>
</dbReference>
<dbReference type="PROSITE" id="PS50181">
    <property type="entry name" value="FBOX"/>
    <property type="match status" value="1"/>
</dbReference>
<evidence type="ECO:0000313" key="3">
    <source>
        <dbReference type="Proteomes" id="UP001305779"/>
    </source>
</evidence>
<reference evidence="2 3" key="1">
    <citation type="journal article" date="2023" name="G3 (Bethesda)">
        <title>A chromosome-level genome assembly of Zasmidium syzygii isolated from banana leaves.</title>
        <authorList>
            <person name="van Westerhoven A.C."/>
            <person name="Mehrabi R."/>
            <person name="Talebi R."/>
            <person name="Steentjes M.B.F."/>
            <person name="Corcolon B."/>
            <person name="Chong P.A."/>
            <person name="Kema G.H.J."/>
            <person name="Seidl M.F."/>
        </authorList>
    </citation>
    <scope>NUCLEOTIDE SEQUENCE [LARGE SCALE GENOMIC DNA]</scope>
    <source>
        <strain evidence="2 3">P124</strain>
    </source>
</reference>
<feature type="domain" description="F-box" evidence="1">
    <location>
        <begin position="9"/>
        <end position="57"/>
    </location>
</feature>
<evidence type="ECO:0000313" key="2">
    <source>
        <dbReference type="EMBL" id="KAK4499987.1"/>
    </source>
</evidence>
<dbReference type="SUPFAM" id="SSF81383">
    <property type="entry name" value="F-box domain"/>
    <property type="match status" value="1"/>
</dbReference>
<proteinExistence type="predicted"/>
<gene>
    <name evidence="2" type="ORF">PRZ48_008173</name>
</gene>
<protein>
    <recommendedName>
        <fullName evidence="1">F-box domain-containing protein</fullName>
    </recommendedName>
</protein>
<name>A0ABR0EET9_ZASCE</name>
<organism evidence="2 3">
    <name type="scientific">Zasmidium cellare</name>
    <name type="common">Wine cellar mold</name>
    <name type="synonym">Racodium cellare</name>
    <dbReference type="NCBI Taxonomy" id="395010"/>
    <lineage>
        <taxon>Eukaryota</taxon>
        <taxon>Fungi</taxon>
        <taxon>Dikarya</taxon>
        <taxon>Ascomycota</taxon>
        <taxon>Pezizomycotina</taxon>
        <taxon>Dothideomycetes</taxon>
        <taxon>Dothideomycetidae</taxon>
        <taxon>Mycosphaerellales</taxon>
        <taxon>Mycosphaerellaceae</taxon>
        <taxon>Zasmidium</taxon>
    </lineage>
</organism>
<dbReference type="EMBL" id="JAXOVC010000006">
    <property type="protein sequence ID" value="KAK4499987.1"/>
    <property type="molecule type" value="Genomic_DNA"/>
</dbReference>
<dbReference type="InterPro" id="IPR036047">
    <property type="entry name" value="F-box-like_dom_sf"/>
</dbReference>
<keyword evidence="3" id="KW-1185">Reference proteome</keyword>
<dbReference type="Pfam" id="PF00646">
    <property type="entry name" value="F-box"/>
    <property type="match status" value="1"/>
</dbReference>
<evidence type="ECO:0000259" key="1">
    <source>
        <dbReference type="PROSITE" id="PS50181"/>
    </source>
</evidence>
<dbReference type="InterPro" id="IPR001810">
    <property type="entry name" value="F-box_dom"/>
</dbReference>